<sequence length="385" mass="42047">MTPRGRRFVKKQLPNGNGNEYDTGLQKLPGPTPLLQMNAGRCTIIVIFLRCWLLGGTVDPHPMVDEPLQTARHIFLNPDNPLERLKYIGTELTSMGRYQQDTRARFLAAITVLHGSASGNAEELAKNLMRDLTALGLQSIVRTLDDFVLEVILDQKTVILVMSTCGLGAYPASCKRTWLKLQSPDLPWLGLAGLKFRVFGLGDSTYCQFCVAAAGFCWAWALPLGHAPPYRVNASPGGLAKPPSAMLASSHPVPTDSRYNMLTGDGKYDRDMRHYEFKVEGTNVTFLGRVSPSQGKASVRVGLGAAFATKVPAAGACVMCWEQSFGEQFYQGSRVETHHEENGSVTITVLKMVAVSMAMVSTKMSIECFRAAVRMNAALMNGTSH</sequence>
<dbReference type="PRINTS" id="PR00369">
    <property type="entry name" value="FLAVODOXIN"/>
</dbReference>
<dbReference type="GO" id="GO:0016491">
    <property type="term" value="F:oxidoreductase activity"/>
    <property type="evidence" value="ECO:0007669"/>
    <property type="project" value="TreeGrafter"/>
</dbReference>
<dbReference type="Pfam" id="PF00258">
    <property type="entry name" value="Flavodoxin_1"/>
    <property type="match status" value="1"/>
</dbReference>
<evidence type="ECO:0000313" key="4">
    <source>
        <dbReference type="Proteomes" id="UP000186817"/>
    </source>
</evidence>
<proteinExistence type="predicted"/>
<reference evidence="3 4" key="1">
    <citation type="submission" date="2016-02" db="EMBL/GenBank/DDBJ databases">
        <title>Genome analysis of coral dinoflagellate symbionts highlights evolutionary adaptations to a symbiotic lifestyle.</title>
        <authorList>
            <person name="Aranda M."/>
            <person name="Li Y."/>
            <person name="Liew Y.J."/>
            <person name="Baumgarten S."/>
            <person name="Simakov O."/>
            <person name="Wilson M."/>
            <person name="Piel J."/>
            <person name="Ashoor H."/>
            <person name="Bougouffa S."/>
            <person name="Bajic V.B."/>
            <person name="Ryu T."/>
            <person name="Ravasi T."/>
            <person name="Bayer T."/>
            <person name="Micklem G."/>
            <person name="Kim H."/>
            <person name="Bhak J."/>
            <person name="Lajeunesse T.C."/>
            <person name="Voolstra C.R."/>
        </authorList>
    </citation>
    <scope>NUCLEOTIDE SEQUENCE [LARGE SCALE GENOMIC DNA]</scope>
    <source>
        <strain evidence="3 4">CCMP2467</strain>
    </source>
</reference>
<keyword evidence="4" id="KW-1185">Reference proteome</keyword>
<name>A0A1Q9CC62_SYMMI</name>
<dbReference type="AlphaFoldDB" id="A0A1Q9CC62"/>
<dbReference type="SUPFAM" id="SSF52218">
    <property type="entry name" value="Flavoproteins"/>
    <property type="match status" value="1"/>
</dbReference>
<keyword evidence="1" id="KW-0285">Flavoprotein</keyword>
<dbReference type="EMBL" id="LSRX01001374">
    <property type="protein sequence ID" value="OLP80511.1"/>
    <property type="molecule type" value="Genomic_DNA"/>
</dbReference>
<feature type="domain" description="Flavodoxin-like" evidence="2">
    <location>
        <begin position="110"/>
        <end position="258"/>
    </location>
</feature>
<evidence type="ECO:0000259" key="2">
    <source>
        <dbReference type="PROSITE" id="PS50902"/>
    </source>
</evidence>
<keyword evidence="3" id="KW-0670">Pyruvate</keyword>
<comment type="caution">
    <text evidence="3">The sequence shown here is derived from an EMBL/GenBank/DDBJ whole genome shotgun (WGS) entry which is preliminary data.</text>
</comment>
<gene>
    <name evidence="3" type="primary">PNO</name>
    <name evidence="3" type="ORF">AK812_SmicGene39085</name>
</gene>
<dbReference type="PROSITE" id="PS50902">
    <property type="entry name" value="FLAVODOXIN_LIKE"/>
    <property type="match status" value="1"/>
</dbReference>
<dbReference type="InterPro" id="IPR008254">
    <property type="entry name" value="Flavodoxin/NO_synth"/>
</dbReference>
<evidence type="ECO:0000313" key="3">
    <source>
        <dbReference type="EMBL" id="OLP80511.1"/>
    </source>
</evidence>
<dbReference type="InterPro" id="IPR001094">
    <property type="entry name" value="Flavdoxin-like"/>
</dbReference>
<dbReference type="PANTHER" id="PTHR19384">
    <property type="entry name" value="NITRIC OXIDE SYNTHASE-RELATED"/>
    <property type="match status" value="1"/>
</dbReference>
<dbReference type="Gene3D" id="3.40.50.360">
    <property type="match status" value="1"/>
</dbReference>
<accession>A0A1Q9CC62</accession>
<dbReference type="GO" id="GO:0050660">
    <property type="term" value="F:flavin adenine dinucleotide binding"/>
    <property type="evidence" value="ECO:0007669"/>
    <property type="project" value="TreeGrafter"/>
</dbReference>
<dbReference type="InterPro" id="IPR029039">
    <property type="entry name" value="Flavoprotein-like_sf"/>
</dbReference>
<dbReference type="PANTHER" id="PTHR19384:SF17">
    <property type="entry name" value="NADPH--CYTOCHROME P450 REDUCTASE"/>
    <property type="match status" value="1"/>
</dbReference>
<protein>
    <submittedName>
        <fullName evidence="3">Pyruvate dehydrogenase [NADP(+)], mitochondrial</fullName>
    </submittedName>
</protein>
<dbReference type="GO" id="GO:0005829">
    <property type="term" value="C:cytosol"/>
    <property type="evidence" value="ECO:0007669"/>
    <property type="project" value="TreeGrafter"/>
</dbReference>
<organism evidence="3 4">
    <name type="scientific">Symbiodinium microadriaticum</name>
    <name type="common">Dinoflagellate</name>
    <name type="synonym">Zooxanthella microadriatica</name>
    <dbReference type="NCBI Taxonomy" id="2951"/>
    <lineage>
        <taxon>Eukaryota</taxon>
        <taxon>Sar</taxon>
        <taxon>Alveolata</taxon>
        <taxon>Dinophyceae</taxon>
        <taxon>Suessiales</taxon>
        <taxon>Symbiodiniaceae</taxon>
        <taxon>Symbiodinium</taxon>
    </lineage>
</organism>
<dbReference type="GO" id="GO:0010181">
    <property type="term" value="F:FMN binding"/>
    <property type="evidence" value="ECO:0007669"/>
    <property type="project" value="InterPro"/>
</dbReference>
<dbReference type="OrthoDB" id="1856718at2759"/>
<evidence type="ECO:0000256" key="1">
    <source>
        <dbReference type="ARBA" id="ARBA00022630"/>
    </source>
</evidence>
<dbReference type="Proteomes" id="UP000186817">
    <property type="component" value="Unassembled WGS sequence"/>
</dbReference>